<dbReference type="GeneID" id="19486765"/>
<evidence type="ECO:0000313" key="1">
    <source>
        <dbReference type="EMBL" id="AHN83628.1"/>
    </source>
</evidence>
<evidence type="ECO:0000313" key="2">
    <source>
        <dbReference type="Proteomes" id="UP000026907"/>
    </source>
</evidence>
<proteinExistence type="predicted"/>
<dbReference type="RefSeq" id="YP_009030949.1">
    <property type="nucleotide sequence ID" value="NC_024134.1"/>
</dbReference>
<keyword evidence="2" id="KW-1185">Reference proteome</keyword>
<dbReference type="KEGG" id="vg:19486765"/>
<dbReference type="EMBL" id="KJ190158">
    <property type="protein sequence ID" value="AHN83628.1"/>
    <property type="molecule type" value="Genomic_DNA"/>
</dbReference>
<sequence length="110" mass="12491">MNTFTLGFTDREDFNGFMDEIGFYENEVLQNTLLVEVVGFIYTETGDTYEAEDEFGNMVVYQVCEKSELFYVNVLALDEDAENIVSKSGKVVDPIRLNMFDPSVSTLEAL</sequence>
<protein>
    <submittedName>
        <fullName evidence="1">Uncharacterized protein</fullName>
    </submittedName>
</protein>
<reference evidence="1 2" key="1">
    <citation type="journal article" date="2014" name="Genome Announc.">
        <title>Complete Genome Sequences of Two Escherichia coli O157:H7 Phages Effective in Limiting Contamination of Food Products.</title>
        <authorList>
            <person name="Hong Y."/>
            <person name="Pan Y."/>
            <person name="Harman N.J."/>
            <person name="Ebner P.D."/>
        </authorList>
    </citation>
    <scope>NUCLEOTIDE SEQUENCE [LARGE SCALE GENOMIC DNA]</scope>
</reference>
<name>A0A023MHT1_9CAUD</name>
<dbReference type="Proteomes" id="UP000026907">
    <property type="component" value="Segment"/>
</dbReference>
<organism evidence="1 2">
    <name type="scientific">Escherichia phage FFH2</name>
    <dbReference type="NCBI Taxonomy" id="1446490"/>
    <lineage>
        <taxon>Viruses</taxon>
        <taxon>Duplodnaviria</taxon>
        <taxon>Heunggongvirae</taxon>
        <taxon>Uroviricota</taxon>
        <taxon>Caudoviricetes</taxon>
        <taxon>Vequintavirinae</taxon>
        <taxon>Vequintavirus</taxon>
        <taxon>Vequintavirus PDX</taxon>
        <taxon>Vequintavirus FFH2</taxon>
    </lineage>
</organism>
<accession>A0A023MHT1</accession>